<dbReference type="SUPFAM" id="SSF69786">
    <property type="entry name" value="YggU-like"/>
    <property type="match status" value="1"/>
</dbReference>
<dbReference type="RefSeq" id="WP_072598050.1">
    <property type="nucleotide sequence ID" value="NZ_CP018221.1"/>
</dbReference>
<name>A0A1L3ZXK3_9SPHN</name>
<dbReference type="OrthoDB" id="9801972at2"/>
<comment type="similarity">
    <text evidence="1 2">Belongs to the UPF0235 family.</text>
</comment>
<keyword evidence="4" id="KW-1185">Reference proteome</keyword>
<protein>
    <recommendedName>
        <fullName evidence="2">UPF0235 protein BSL82_14555</fullName>
    </recommendedName>
</protein>
<dbReference type="InterPro" id="IPR003746">
    <property type="entry name" value="DUF167"/>
</dbReference>
<evidence type="ECO:0000256" key="1">
    <source>
        <dbReference type="ARBA" id="ARBA00010364"/>
    </source>
</evidence>
<dbReference type="InterPro" id="IPR036591">
    <property type="entry name" value="YggU-like_sf"/>
</dbReference>
<dbReference type="EMBL" id="CP018221">
    <property type="protein sequence ID" value="API60357.1"/>
    <property type="molecule type" value="Genomic_DNA"/>
</dbReference>
<dbReference type="AlphaFoldDB" id="A0A1L3ZXK3"/>
<evidence type="ECO:0000256" key="2">
    <source>
        <dbReference type="HAMAP-Rule" id="MF_00634"/>
    </source>
</evidence>
<organism evidence="3 4">
    <name type="scientific">Tardibacter chloracetimidivorans</name>
    <dbReference type="NCBI Taxonomy" id="1921510"/>
    <lineage>
        <taxon>Bacteria</taxon>
        <taxon>Pseudomonadati</taxon>
        <taxon>Pseudomonadota</taxon>
        <taxon>Alphaproteobacteria</taxon>
        <taxon>Sphingomonadales</taxon>
        <taxon>Sphingomonadaceae</taxon>
        <taxon>Tardibacter</taxon>
    </lineage>
</organism>
<gene>
    <name evidence="3" type="ORF">BSL82_14555</name>
</gene>
<dbReference type="Proteomes" id="UP000182063">
    <property type="component" value="Chromosome"/>
</dbReference>
<proteinExistence type="inferred from homology"/>
<reference evidence="4" key="1">
    <citation type="submission" date="2016-11" db="EMBL/GenBank/DDBJ databases">
        <title>Complete Genome Sequence of alachlor-degrading Sphingomonas sp. strain JJ-A5.</title>
        <authorList>
            <person name="Lee H."/>
            <person name="Ka J.-O."/>
        </authorList>
    </citation>
    <scope>NUCLEOTIDE SEQUENCE [LARGE SCALE GENOMIC DNA]</scope>
    <source>
        <strain evidence="4">JJ-A5</strain>
    </source>
</reference>
<accession>A0A1L3ZXK3</accession>
<evidence type="ECO:0000313" key="3">
    <source>
        <dbReference type="EMBL" id="API60357.1"/>
    </source>
</evidence>
<dbReference type="SMART" id="SM01152">
    <property type="entry name" value="DUF167"/>
    <property type="match status" value="1"/>
</dbReference>
<dbReference type="KEGG" id="sphj:BSL82_14555"/>
<dbReference type="GO" id="GO:0005737">
    <property type="term" value="C:cytoplasm"/>
    <property type="evidence" value="ECO:0007669"/>
    <property type="project" value="TreeGrafter"/>
</dbReference>
<dbReference type="PANTHER" id="PTHR13420:SF7">
    <property type="entry name" value="UPF0235 PROTEIN C15ORF40"/>
    <property type="match status" value="1"/>
</dbReference>
<dbReference type="STRING" id="1921510.BSL82_14555"/>
<sequence length="106" mass="10901">MTAWRVVDGGVKLALKVTPRANREAVEGLTDTGGGKMALAVRVSAAPSEGAANEAVLKLIARTLDLPPRSASLVSGASARLKQVRLEGPAEMIVARLEALAGSGKR</sequence>
<evidence type="ECO:0000313" key="4">
    <source>
        <dbReference type="Proteomes" id="UP000182063"/>
    </source>
</evidence>
<dbReference type="HAMAP" id="MF_00634">
    <property type="entry name" value="UPF0235"/>
    <property type="match status" value="1"/>
</dbReference>
<dbReference type="Gene3D" id="3.30.1200.10">
    <property type="entry name" value="YggU-like"/>
    <property type="match status" value="1"/>
</dbReference>
<dbReference type="Pfam" id="PF02594">
    <property type="entry name" value="DUF167"/>
    <property type="match status" value="1"/>
</dbReference>
<dbReference type="NCBIfam" id="TIGR00251">
    <property type="entry name" value="DUF167 family protein"/>
    <property type="match status" value="1"/>
</dbReference>
<dbReference type="PANTHER" id="PTHR13420">
    <property type="entry name" value="UPF0235 PROTEIN C15ORF40"/>
    <property type="match status" value="1"/>
</dbReference>